<evidence type="ECO:0000313" key="5">
    <source>
        <dbReference type="Proteomes" id="UP001604336"/>
    </source>
</evidence>
<dbReference type="AlphaFoldDB" id="A0ABD1R0N5"/>
<keyword evidence="5" id="KW-1185">Reference proteome</keyword>
<dbReference type="Pfam" id="PF13359">
    <property type="entry name" value="DDE_Tnp_4"/>
    <property type="match status" value="1"/>
</dbReference>
<evidence type="ECO:0000256" key="1">
    <source>
        <dbReference type="ARBA" id="ARBA00001968"/>
    </source>
</evidence>
<keyword evidence="2" id="KW-0479">Metal-binding</keyword>
<proteinExistence type="predicted"/>
<evidence type="ECO:0000313" key="4">
    <source>
        <dbReference type="EMBL" id="KAL2481136.1"/>
    </source>
</evidence>
<organism evidence="4 5">
    <name type="scientific">Abeliophyllum distichum</name>
    <dbReference type="NCBI Taxonomy" id="126358"/>
    <lineage>
        <taxon>Eukaryota</taxon>
        <taxon>Viridiplantae</taxon>
        <taxon>Streptophyta</taxon>
        <taxon>Embryophyta</taxon>
        <taxon>Tracheophyta</taxon>
        <taxon>Spermatophyta</taxon>
        <taxon>Magnoliopsida</taxon>
        <taxon>eudicotyledons</taxon>
        <taxon>Gunneridae</taxon>
        <taxon>Pentapetalae</taxon>
        <taxon>asterids</taxon>
        <taxon>lamiids</taxon>
        <taxon>Lamiales</taxon>
        <taxon>Oleaceae</taxon>
        <taxon>Forsythieae</taxon>
        <taxon>Abeliophyllum</taxon>
    </lineage>
</organism>
<evidence type="ECO:0000259" key="3">
    <source>
        <dbReference type="Pfam" id="PF13359"/>
    </source>
</evidence>
<feature type="domain" description="DDE Tnp4" evidence="3">
    <location>
        <begin position="50"/>
        <end position="114"/>
    </location>
</feature>
<comment type="caution">
    <text evidence="4">The sequence shown here is derived from an EMBL/GenBank/DDBJ whole genome shotgun (WGS) entry which is preliminary data.</text>
</comment>
<dbReference type="EMBL" id="JBFOLK010000010">
    <property type="protein sequence ID" value="KAL2481136.1"/>
    <property type="molecule type" value="Genomic_DNA"/>
</dbReference>
<reference evidence="5" key="1">
    <citation type="submission" date="2024-07" db="EMBL/GenBank/DDBJ databases">
        <title>Two chromosome-level genome assemblies of Korean endemic species Abeliophyllum distichum and Forsythia ovata (Oleaceae).</title>
        <authorList>
            <person name="Jang H."/>
        </authorList>
    </citation>
    <scope>NUCLEOTIDE SEQUENCE [LARGE SCALE GENOMIC DNA]</scope>
</reference>
<dbReference type="GO" id="GO:0046872">
    <property type="term" value="F:metal ion binding"/>
    <property type="evidence" value="ECO:0007669"/>
    <property type="project" value="UniProtKB-KW"/>
</dbReference>
<protein>
    <recommendedName>
        <fullName evidence="3">DDE Tnp4 domain-containing protein</fullName>
    </recommendedName>
</protein>
<sequence>MLLFPYQNLIFQYPETGSTIWSMLDFLTKRVTWALTKVSTQDITFRILITRKTEEGRTPRNAEEKFNKTYSSCRNIIERTFGVWKSRFHILEKMTRYKFETQADIVIATMVVHNYLRNVDYVDYAFTRVANVRHCDEQGDIEIEENK</sequence>
<gene>
    <name evidence="4" type="ORF">Adt_34102</name>
</gene>
<evidence type="ECO:0000256" key="2">
    <source>
        <dbReference type="ARBA" id="ARBA00022723"/>
    </source>
</evidence>
<comment type="cofactor">
    <cofactor evidence="1">
        <name>a divalent metal cation</name>
        <dbReference type="ChEBI" id="CHEBI:60240"/>
    </cofactor>
</comment>
<dbReference type="InterPro" id="IPR027806">
    <property type="entry name" value="HARBI1_dom"/>
</dbReference>
<dbReference type="Proteomes" id="UP001604336">
    <property type="component" value="Unassembled WGS sequence"/>
</dbReference>
<name>A0ABD1R0N5_9LAMI</name>
<accession>A0ABD1R0N5</accession>